<reference evidence="1" key="1">
    <citation type="submission" date="2021-03" db="EMBL/GenBank/DDBJ databases">
        <title>Draft genome sequence of rust myrtle Austropuccinia psidii MF-1, a brazilian biotype.</title>
        <authorList>
            <person name="Quecine M.C."/>
            <person name="Pachon D.M.R."/>
            <person name="Bonatelli M.L."/>
            <person name="Correr F.H."/>
            <person name="Franceschini L.M."/>
            <person name="Leite T.F."/>
            <person name="Margarido G.R.A."/>
            <person name="Almeida C.A."/>
            <person name="Ferrarezi J.A."/>
            <person name="Labate C.A."/>
        </authorList>
    </citation>
    <scope>NUCLEOTIDE SEQUENCE</scope>
    <source>
        <strain evidence="1">MF-1</strain>
    </source>
</reference>
<accession>A0A9Q3B9F5</accession>
<proteinExistence type="predicted"/>
<dbReference type="EMBL" id="AVOT02000093">
    <property type="protein sequence ID" value="MBW0461012.1"/>
    <property type="molecule type" value="Genomic_DNA"/>
</dbReference>
<evidence type="ECO:0000313" key="1">
    <source>
        <dbReference type="EMBL" id="MBW0461012.1"/>
    </source>
</evidence>
<keyword evidence="2" id="KW-1185">Reference proteome</keyword>
<gene>
    <name evidence="1" type="ORF">O181_000727</name>
</gene>
<dbReference type="Proteomes" id="UP000765509">
    <property type="component" value="Unassembled WGS sequence"/>
</dbReference>
<comment type="caution">
    <text evidence="1">The sequence shown here is derived from an EMBL/GenBank/DDBJ whole genome shotgun (WGS) entry which is preliminary data.</text>
</comment>
<organism evidence="1 2">
    <name type="scientific">Austropuccinia psidii MF-1</name>
    <dbReference type="NCBI Taxonomy" id="1389203"/>
    <lineage>
        <taxon>Eukaryota</taxon>
        <taxon>Fungi</taxon>
        <taxon>Dikarya</taxon>
        <taxon>Basidiomycota</taxon>
        <taxon>Pucciniomycotina</taxon>
        <taxon>Pucciniomycetes</taxon>
        <taxon>Pucciniales</taxon>
        <taxon>Sphaerophragmiaceae</taxon>
        <taxon>Austropuccinia</taxon>
    </lineage>
</organism>
<evidence type="ECO:0000313" key="2">
    <source>
        <dbReference type="Proteomes" id="UP000765509"/>
    </source>
</evidence>
<dbReference type="AlphaFoldDB" id="A0A9Q3B9F5"/>
<protein>
    <submittedName>
        <fullName evidence="1">Uncharacterized protein</fullName>
    </submittedName>
</protein>
<name>A0A9Q3B9F5_9BASI</name>
<sequence>MIQTLEEMIRRFCAYGLEFKESDGVTHYLCSSIPDLKLAYKTSTHYSTGKSPETLETGLNPRTPHDTLEKDLFDITTTASILKVIFDKEIHHAKRCMQDYFKY</sequence>